<dbReference type="EMBL" id="SUNJ01001752">
    <property type="protein sequence ID" value="TPP66497.1"/>
    <property type="molecule type" value="Genomic_DNA"/>
</dbReference>
<proteinExistence type="predicted"/>
<keyword evidence="1" id="KW-0675">Receptor</keyword>
<protein>
    <submittedName>
        <fullName evidence="1">Receptor-type tyrosine-protein phosphatase delta</fullName>
    </submittedName>
</protein>
<sequence>MLSAPMKPLNLYLVSIHKRPRPQSVQPTHLAYQGVGEQSYLSVELAWDPPEGLRTSQQVTYQVYAQLIGPEDLINELSTQPGMDAAAAGLLTSGDPYPGANMLLPAPLRRRLLANVTGNTFRSSESDNIGKQC</sequence>
<dbReference type="STRING" id="46835.A0A504Z724"/>
<name>A0A504Z724_FASGI</name>
<dbReference type="OrthoDB" id="10491438at2759"/>
<evidence type="ECO:0000313" key="1">
    <source>
        <dbReference type="EMBL" id="TPP66497.1"/>
    </source>
</evidence>
<dbReference type="Proteomes" id="UP000316759">
    <property type="component" value="Unassembled WGS sequence"/>
</dbReference>
<accession>A0A504Z724</accession>
<organism evidence="1 2">
    <name type="scientific">Fasciola gigantica</name>
    <name type="common">Giant liver fluke</name>
    <dbReference type="NCBI Taxonomy" id="46835"/>
    <lineage>
        <taxon>Eukaryota</taxon>
        <taxon>Metazoa</taxon>
        <taxon>Spiralia</taxon>
        <taxon>Lophotrochozoa</taxon>
        <taxon>Platyhelminthes</taxon>
        <taxon>Trematoda</taxon>
        <taxon>Digenea</taxon>
        <taxon>Plagiorchiida</taxon>
        <taxon>Echinostomata</taxon>
        <taxon>Echinostomatoidea</taxon>
        <taxon>Fasciolidae</taxon>
        <taxon>Fasciola</taxon>
    </lineage>
</organism>
<keyword evidence="2" id="KW-1185">Reference proteome</keyword>
<gene>
    <name evidence="1" type="ORF">FGIG_02782</name>
</gene>
<evidence type="ECO:0000313" key="2">
    <source>
        <dbReference type="Proteomes" id="UP000316759"/>
    </source>
</evidence>
<reference evidence="1 2" key="1">
    <citation type="submission" date="2019-04" db="EMBL/GenBank/DDBJ databases">
        <title>Annotation for the trematode Fasciola gigantica.</title>
        <authorList>
            <person name="Choi Y.-J."/>
        </authorList>
    </citation>
    <scope>NUCLEOTIDE SEQUENCE [LARGE SCALE GENOMIC DNA]</scope>
    <source>
        <strain evidence="1">Uganda_cow_1</strain>
    </source>
</reference>
<dbReference type="AlphaFoldDB" id="A0A504Z724"/>
<comment type="caution">
    <text evidence="1">The sequence shown here is derived from an EMBL/GenBank/DDBJ whole genome shotgun (WGS) entry which is preliminary data.</text>
</comment>